<evidence type="ECO:0000256" key="7">
    <source>
        <dbReference type="SAM" id="Phobius"/>
    </source>
</evidence>
<comment type="subcellular location">
    <subcellularLocation>
        <location evidence="1">Cell membrane</location>
        <topology evidence="1">Multi-pass membrane protein</topology>
    </subcellularLocation>
</comment>
<dbReference type="PANTHER" id="PTHR34582">
    <property type="entry name" value="UPF0702 TRANSMEMBRANE PROTEIN YCAP"/>
    <property type="match status" value="1"/>
</dbReference>
<proteinExistence type="inferred from homology"/>
<evidence type="ECO:0000313" key="9">
    <source>
        <dbReference type="EMBL" id="ARF14417.1"/>
    </source>
</evidence>
<organism evidence="9 10">
    <name type="scientific">Sporosarcina ureae</name>
    <dbReference type="NCBI Taxonomy" id="1571"/>
    <lineage>
        <taxon>Bacteria</taxon>
        <taxon>Bacillati</taxon>
        <taxon>Bacillota</taxon>
        <taxon>Bacilli</taxon>
        <taxon>Bacillales</taxon>
        <taxon>Caryophanaceae</taxon>
        <taxon>Sporosarcina</taxon>
    </lineage>
</organism>
<dbReference type="InterPro" id="IPR007353">
    <property type="entry name" value="DUF421"/>
</dbReference>
<feature type="domain" description="YetF C-terminal" evidence="8">
    <location>
        <begin position="78"/>
        <end position="147"/>
    </location>
</feature>
<keyword evidence="3" id="KW-1003">Cell membrane</keyword>
<dbReference type="Proteomes" id="UP000192486">
    <property type="component" value="Chromosome"/>
</dbReference>
<dbReference type="Pfam" id="PF04239">
    <property type="entry name" value="DUF421"/>
    <property type="match status" value="1"/>
</dbReference>
<evidence type="ECO:0000256" key="5">
    <source>
        <dbReference type="ARBA" id="ARBA00022989"/>
    </source>
</evidence>
<keyword evidence="6 7" id="KW-0472">Membrane</keyword>
<feature type="transmembrane region" description="Helical" evidence="7">
    <location>
        <begin position="56"/>
        <end position="77"/>
    </location>
</feature>
<evidence type="ECO:0000259" key="8">
    <source>
        <dbReference type="Pfam" id="PF04239"/>
    </source>
</evidence>
<reference evidence="9 10" key="1">
    <citation type="submission" date="2016-04" db="EMBL/GenBank/DDBJ databases">
        <title>Comparative Genomics and Epigenetics of Sporosarcina ureae.</title>
        <authorList>
            <person name="Oliver A.S."/>
            <person name="Cooper K.K."/>
        </authorList>
    </citation>
    <scope>NUCLEOTIDE SEQUENCE [LARGE SCALE GENOMIC DNA]</scope>
    <source>
        <strain evidence="9 10">S204</strain>
    </source>
</reference>
<dbReference type="EMBL" id="CP015108">
    <property type="protein sequence ID" value="ARF14417.1"/>
    <property type="molecule type" value="Genomic_DNA"/>
</dbReference>
<feature type="transmembrane region" description="Helical" evidence="7">
    <location>
        <begin position="31"/>
        <end position="50"/>
    </location>
</feature>
<protein>
    <recommendedName>
        <fullName evidence="8">YetF C-terminal domain-containing protein</fullName>
    </recommendedName>
</protein>
<keyword evidence="10" id="KW-1185">Reference proteome</keyword>
<evidence type="ECO:0000256" key="1">
    <source>
        <dbReference type="ARBA" id="ARBA00004651"/>
    </source>
</evidence>
<accession>A0ABM6JVV0</accession>
<evidence type="ECO:0000256" key="3">
    <source>
        <dbReference type="ARBA" id="ARBA00022475"/>
    </source>
</evidence>
<feature type="transmembrane region" description="Helical" evidence="7">
    <location>
        <begin position="6"/>
        <end position="24"/>
    </location>
</feature>
<sequence length="204" mass="23260">MEFDSIWKAVLIIVAGIVLLHISGRKSISQMTVGQTVLMIAVGTLLIQPVANKNLWQTLFLSFILVLTLFFFELFALKWNFFEGILRGRSKIVIENGILKKSTMKKLRLTVDELEMHLRQNGIERIDDVKWATIEMSGQLGYVLIDRKQYATKEDIARLQLLLEDMSKQLELTIPSTPKSTPVIESSNLFTEIEHPTSVPKTLE</sequence>
<keyword evidence="5 7" id="KW-1133">Transmembrane helix</keyword>
<dbReference type="InterPro" id="IPR023090">
    <property type="entry name" value="UPF0702_alpha/beta_dom_sf"/>
</dbReference>
<dbReference type="PANTHER" id="PTHR34582:SF2">
    <property type="entry name" value="UPF0702 TRANSMEMBRANE PROTEIN YDFR"/>
    <property type="match status" value="1"/>
</dbReference>
<evidence type="ECO:0000256" key="6">
    <source>
        <dbReference type="ARBA" id="ARBA00023136"/>
    </source>
</evidence>
<dbReference type="RefSeq" id="WP_037561645.1">
    <property type="nucleotide sequence ID" value="NZ_CP015108.1"/>
</dbReference>
<evidence type="ECO:0000256" key="2">
    <source>
        <dbReference type="ARBA" id="ARBA00006448"/>
    </source>
</evidence>
<dbReference type="Gene3D" id="3.30.240.20">
    <property type="entry name" value="bsu07140 like domains"/>
    <property type="match status" value="1"/>
</dbReference>
<name>A0ABM6JVV0_SPOUR</name>
<comment type="similarity">
    <text evidence="2">Belongs to the UPF0702 family.</text>
</comment>
<gene>
    <name evidence="9" type="ORF">SporoS204_09835</name>
</gene>
<evidence type="ECO:0000256" key="4">
    <source>
        <dbReference type="ARBA" id="ARBA00022692"/>
    </source>
</evidence>
<evidence type="ECO:0000313" key="10">
    <source>
        <dbReference type="Proteomes" id="UP000192486"/>
    </source>
</evidence>
<keyword evidence="4 7" id="KW-0812">Transmembrane</keyword>